<name>A0ABY8SW47_9BURK</name>
<dbReference type="RefSeq" id="WP_283487611.1">
    <property type="nucleotide sequence ID" value="NZ_CP125947.1"/>
</dbReference>
<accession>A0ABY8SW47</accession>
<keyword evidence="2" id="KW-0805">Transcription regulation</keyword>
<feature type="domain" description="HTH lysR-type" evidence="5">
    <location>
        <begin position="1"/>
        <end position="59"/>
    </location>
</feature>
<protein>
    <submittedName>
        <fullName evidence="6">LysR family transcriptional regulator</fullName>
    </submittedName>
</protein>
<dbReference type="PANTHER" id="PTHR30537">
    <property type="entry name" value="HTH-TYPE TRANSCRIPTIONAL REGULATOR"/>
    <property type="match status" value="1"/>
</dbReference>
<keyword evidence="3" id="KW-0238">DNA-binding</keyword>
<organism evidence="6 7">
    <name type="scientific">Comamonas resistens</name>
    <dbReference type="NCBI Taxonomy" id="3046670"/>
    <lineage>
        <taxon>Bacteria</taxon>
        <taxon>Pseudomonadati</taxon>
        <taxon>Pseudomonadota</taxon>
        <taxon>Betaproteobacteria</taxon>
        <taxon>Burkholderiales</taxon>
        <taxon>Comamonadaceae</taxon>
        <taxon>Comamonas</taxon>
    </lineage>
</organism>
<dbReference type="InterPro" id="IPR036388">
    <property type="entry name" value="WH-like_DNA-bd_sf"/>
</dbReference>
<evidence type="ECO:0000313" key="7">
    <source>
        <dbReference type="Proteomes" id="UP001240697"/>
    </source>
</evidence>
<dbReference type="Proteomes" id="UP001240697">
    <property type="component" value="Chromosome"/>
</dbReference>
<dbReference type="InterPro" id="IPR036390">
    <property type="entry name" value="WH_DNA-bd_sf"/>
</dbReference>
<dbReference type="PROSITE" id="PS50931">
    <property type="entry name" value="HTH_LYSR"/>
    <property type="match status" value="1"/>
</dbReference>
<sequence length="299" mass="33121">MDRLIALQVFHRVAERGSFAEAGRSLGLSPAAISKNIAELEAHVGARLIHRTTRRMALTEEGRLYLEHVTRALDALADADRALCPIKASPSGLLKVSAPMTFTLTQISSAIPAFLERYPELQLDLHLDDRRVDIVREGFDLAIRGSDRLEDSSLIARPLTAMSHVLCAAPGYFEKHGRPRTPADLKGLDPIRFSLSGHADVWEFEQDGHMERIAVNARYSVSSSLAVRDALRAGFGISLIPRPYVEEDLRTGRLQAALEDWSTVKTTLYAVYPSRQHMAPKLRALLDFLVAQFDQGKSG</sequence>
<proteinExistence type="inferred from homology"/>
<dbReference type="InterPro" id="IPR058163">
    <property type="entry name" value="LysR-type_TF_proteobact-type"/>
</dbReference>
<keyword evidence="7" id="KW-1185">Reference proteome</keyword>
<dbReference type="Pfam" id="PF03466">
    <property type="entry name" value="LysR_substrate"/>
    <property type="match status" value="1"/>
</dbReference>
<dbReference type="CDD" id="cd08422">
    <property type="entry name" value="PBP2_CrgA_like"/>
    <property type="match status" value="1"/>
</dbReference>
<reference evidence="6 7" key="1">
    <citation type="submission" date="2023-05" db="EMBL/GenBank/DDBJ databases">
        <authorList>
            <person name="Yin Y."/>
            <person name="Lu Z."/>
        </authorList>
    </citation>
    <scope>NUCLEOTIDE SEQUENCE [LARGE SCALE GENOMIC DNA]</scope>
    <source>
        <strain evidence="6 7">ZM22</strain>
    </source>
</reference>
<keyword evidence="4" id="KW-0804">Transcription</keyword>
<comment type="similarity">
    <text evidence="1">Belongs to the LysR transcriptional regulatory family.</text>
</comment>
<evidence type="ECO:0000256" key="3">
    <source>
        <dbReference type="ARBA" id="ARBA00023125"/>
    </source>
</evidence>
<evidence type="ECO:0000259" key="5">
    <source>
        <dbReference type="PROSITE" id="PS50931"/>
    </source>
</evidence>
<evidence type="ECO:0000313" key="6">
    <source>
        <dbReference type="EMBL" id="WHS66534.1"/>
    </source>
</evidence>
<dbReference type="InterPro" id="IPR005119">
    <property type="entry name" value="LysR_subst-bd"/>
</dbReference>
<gene>
    <name evidence="6" type="ORF">QMY55_05185</name>
</gene>
<dbReference type="SUPFAM" id="SSF53850">
    <property type="entry name" value="Periplasmic binding protein-like II"/>
    <property type="match status" value="1"/>
</dbReference>
<dbReference type="EMBL" id="CP125947">
    <property type="protein sequence ID" value="WHS66534.1"/>
    <property type="molecule type" value="Genomic_DNA"/>
</dbReference>
<dbReference type="SUPFAM" id="SSF46785">
    <property type="entry name" value="Winged helix' DNA-binding domain"/>
    <property type="match status" value="1"/>
</dbReference>
<dbReference type="Gene3D" id="1.10.10.10">
    <property type="entry name" value="Winged helix-like DNA-binding domain superfamily/Winged helix DNA-binding domain"/>
    <property type="match status" value="1"/>
</dbReference>
<dbReference type="InterPro" id="IPR000847">
    <property type="entry name" value="LysR_HTH_N"/>
</dbReference>
<dbReference type="Pfam" id="PF00126">
    <property type="entry name" value="HTH_1"/>
    <property type="match status" value="1"/>
</dbReference>
<evidence type="ECO:0000256" key="2">
    <source>
        <dbReference type="ARBA" id="ARBA00023015"/>
    </source>
</evidence>
<evidence type="ECO:0000256" key="4">
    <source>
        <dbReference type="ARBA" id="ARBA00023163"/>
    </source>
</evidence>
<dbReference type="PANTHER" id="PTHR30537:SF5">
    <property type="entry name" value="HTH-TYPE TRANSCRIPTIONAL ACTIVATOR TTDR-RELATED"/>
    <property type="match status" value="1"/>
</dbReference>
<dbReference type="Gene3D" id="3.40.190.290">
    <property type="match status" value="1"/>
</dbReference>
<evidence type="ECO:0000256" key="1">
    <source>
        <dbReference type="ARBA" id="ARBA00009437"/>
    </source>
</evidence>